<dbReference type="Proteomes" id="UP001199106">
    <property type="component" value="Unassembled WGS sequence"/>
</dbReference>
<feature type="domain" description="Wax synthase" evidence="9">
    <location>
        <begin position="358"/>
        <end position="437"/>
    </location>
</feature>
<feature type="transmembrane region" description="Helical" evidence="8">
    <location>
        <begin position="316"/>
        <end position="338"/>
    </location>
</feature>
<evidence type="ECO:0000259" key="9">
    <source>
        <dbReference type="Pfam" id="PF13813"/>
    </source>
</evidence>
<dbReference type="PANTHER" id="PTHR31595:SF67">
    <property type="entry name" value="WAX SYNTHASE DOMAIN-CONTAINING PROTEIN"/>
    <property type="match status" value="1"/>
</dbReference>
<dbReference type="GO" id="GO:0006629">
    <property type="term" value="P:lipid metabolic process"/>
    <property type="evidence" value="ECO:0007669"/>
    <property type="project" value="InterPro"/>
</dbReference>
<evidence type="ECO:0000256" key="8">
    <source>
        <dbReference type="SAM" id="Phobius"/>
    </source>
</evidence>
<dbReference type="GO" id="GO:0016020">
    <property type="term" value="C:membrane"/>
    <property type="evidence" value="ECO:0007669"/>
    <property type="project" value="UniProtKB-SubCell"/>
</dbReference>
<keyword evidence="3" id="KW-0808">Transferase</keyword>
<evidence type="ECO:0000256" key="6">
    <source>
        <dbReference type="ARBA" id="ARBA00023136"/>
    </source>
</evidence>
<feature type="transmembrane region" description="Helical" evidence="8">
    <location>
        <begin position="36"/>
        <end position="54"/>
    </location>
</feature>
<dbReference type="EMBL" id="JAANER010000001">
    <property type="protein sequence ID" value="KAG9196170.1"/>
    <property type="molecule type" value="Genomic_DNA"/>
</dbReference>
<dbReference type="AlphaFoldDB" id="A0AAD4IK86"/>
<evidence type="ECO:0000256" key="4">
    <source>
        <dbReference type="ARBA" id="ARBA00022692"/>
    </source>
</evidence>
<gene>
    <name evidence="10" type="ORF">G6011_01291</name>
</gene>
<feature type="transmembrane region" description="Helical" evidence="8">
    <location>
        <begin position="89"/>
        <end position="112"/>
    </location>
</feature>
<evidence type="ECO:0000313" key="11">
    <source>
        <dbReference type="Proteomes" id="UP001199106"/>
    </source>
</evidence>
<feature type="transmembrane region" description="Helical" evidence="8">
    <location>
        <begin position="66"/>
        <end position="83"/>
    </location>
</feature>
<dbReference type="GO" id="GO:0008374">
    <property type="term" value="F:O-acyltransferase activity"/>
    <property type="evidence" value="ECO:0007669"/>
    <property type="project" value="InterPro"/>
</dbReference>
<comment type="subcellular location">
    <subcellularLocation>
        <location evidence="1">Membrane</location>
        <topology evidence="1">Multi-pass membrane protein</topology>
    </subcellularLocation>
</comment>
<comment type="similarity">
    <text evidence="2">Belongs to the wax synthase family.</text>
</comment>
<comment type="caution">
    <text evidence="10">The sequence shown here is derived from an EMBL/GenBank/DDBJ whole genome shotgun (WGS) entry which is preliminary data.</text>
</comment>
<protein>
    <recommendedName>
        <fullName evidence="9">Wax synthase domain-containing protein</fullName>
    </recommendedName>
</protein>
<dbReference type="PANTHER" id="PTHR31595">
    <property type="entry name" value="LONG-CHAIN-ALCOHOL O-FATTY-ACYLTRANSFERASE 3-RELATED"/>
    <property type="match status" value="1"/>
</dbReference>
<dbReference type="InterPro" id="IPR044851">
    <property type="entry name" value="Wax_synthase"/>
</dbReference>
<keyword evidence="4 8" id="KW-0812">Transmembrane</keyword>
<evidence type="ECO:0000256" key="5">
    <source>
        <dbReference type="ARBA" id="ARBA00022989"/>
    </source>
</evidence>
<evidence type="ECO:0000313" key="10">
    <source>
        <dbReference type="EMBL" id="KAG9196170.1"/>
    </source>
</evidence>
<name>A0AAD4IK86_9PLEO</name>
<organism evidence="10 11">
    <name type="scientific">Alternaria panax</name>
    <dbReference type="NCBI Taxonomy" id="48097"/>
    <lineage>
        <taxon>Eukaryota</taxon>
        <taxon>Fungi</taxon>
        <taxon>Dikarya</taxon>
        <taxon>Ascomycota</taxon>
        <taxon>Pezizomycotina</taxon>
        <taxon>Dothideomycetes</taxon>
        <taxon>Pleosporomycetidae</taxon>
        <taxon>Pleosporales</taxon>
        <taxon>Pleosporineae</taxon>
        <taxon>Pleosporaceae</taxon>
        <taxon>Alternaria</taxon>
        <taxon>Alternaria sect. Panax</taxon>
    </lineage>
</organism>
<evidence type="ECO:0000256" key="7">
    <source>
        <dbReference type="SAM" id="MobiDB-lite"/>
    </source>
</evidence>
<keyword evidence="11" id="KW-1185">Reference proteome</keyword>
<keyword evidence="5 8" id="KW-1133">Transmembrane helix</keyword>
<evidence type="ECO:0000256" key="2">
    <source>
        <dbReference type="ARBA" id="ARBA00007282"/>
    </source>
</evidence>
<keyword evidence="6 8" id="KW-0472">Membrane</keyword>
<evidence type="ECO:0000256" key="3">
    <source>
        <dbReference type="ARBA" id="ARBA00022679"/>
    </source>
</evidence>
<feature type="region of interest" description="Disordered" evidence="7">
    <location>
        <begin position="127"/>
        <end position="170"/>
    </location>
</feature>
<sequence length="541" mass="61736">MLFESSYPWPHSHHDLLDHYHAKYNEAIASGEYQPFLYPWGTIGALVVIIYLLIPHQNRPWLKKSRYLAFAFITGFATYSNIYTRPRAVAAAMGIGIINAWSVVWVSAIIVCNDAQTDFMRIERTEGVFGSGPSRPKEKIQQNGSAEMNEEDANRTAKDDVVNSSAGPRDRHGQFAWQPYPLGPFVERLDWVLDIFCNFRGMGWNWRTSALPPPPKFIQEQLQANSGDVVPKNSYKVHAGQVKLYTDRKELLKKNTWTLVKGYLIVDALKTAMMWDPYFWGYVDRAPPTYLPCILRNSPVLTHIYRMTVSMLAIKWALQTIFSLGPLFFSGLLSPSLLGARGEAWMYPETWAPYSVVLDKGLAGWWSNWWHQTFRFAFQEPSRKLIKVFGMNKRSPAAKALQLFIAFFLSGFVHGSGSYTSAGDTRPLRGPMLFFLLQALGIFAEVIPTQAAKSAGLGRSVPSWLKKSFTFLYVHVWFYFTAHLLCDDFAQGGVWLFEPIPLSLFRGLGFRPDARDGWWCWSGQLLWWHSGDTWWTSGIAF</sequence>
<feature type="compositionally biased region" description="Basic and acidic residues" evidence="7">
    <location>
        <begin position="152"/>
        <end position="161"/>
    </location>
</feature>
<dbReference type="InterPro" id="IPR032805">
    <property type="entry name" value="Wax_synthase_dom"/>
</dbReference>
<reference evidence="10" key="1">
    <citation type="submission" date="2021-07" db="EMBL/GenBank/DDBJ databases">
        <title>Genome Resource of American Ginseng Black Spot Pathogen Alternaria panax.</title>
        <authorList>
            <person name="Qiu C."/>
            <person name="Wang W."/>
            <person name="Liu Z."/>
        </authorList>
    </citation>
    <scope>NUCLEOTIDE SEQUENCE</scope>
    <source>
        <strain evidence="10">BNCC115425</strain>
    </source>
</reference>
<proteinExistence type="inferred from homology"/>
<dbReference type="Pfam" id="PF13813">
    <property type="entry name" value="MBOAT_2"/>
    <property type="match status" value="1"/>
</dbReference>
<accession>A0AAD4IK86</accession>
<evidence type="ECO:0000256" key="1">
    <source>
        <dbReference type="ARBA" id="ARBA00004141"/>
    </source>
</evidence>